<dbReference type="Gene3D" id="3.90.580.10">
    <property type="entry name" value="Zinc finger, CHC2-type domain"/>
    <property type="match status" value="1"/>
</dbReference>
<evidence type="ECO:0000256" key="3">
    <source>
        <dbReference type="ARBA" id="ARBA00022679"/>
    </source>
</evidence>
<dbReference type="PATRIC" id="fig|1495769.3.peg.291"/>
<evidence type="ECO:0000256" key="8">
    <source>
        <dbReference type="ARBA" id="ARBA00022833"/>
    </source>
</evidence>
<dbReference type="Pfam" id="PF13662">
    <property type="entry name" value="Toprim_4"/>
    <property type="match status" value="1"/>
</dbReference>
<gene>
    <name evidence="12 16" type="primary">dnaG</name>
    <name evidence="16" type="ORF">CEM_323</name>
</gene>
<dbReference type="Proteomes" id="UP000032420">
    <property type="component" value="Chromosome I"/>
</dbReference>
<dbReference type="InterPro" id="IPR006295">
    <property type="entry name" value="DNA_primase_DnaG"/>
</dbReference>
<keyword evidence="8 13" id="KW-0862">Zinc</keyword>
<dbReference type="SUPFAM" id="SSF57783">
    <property type="entry name" value="Zinc beta-ribbon"/>
    <property type="match status" value="1"/>
</dbReference>
<dbReference type="Gene3D" id="3.90.980.10">
    <property type="entry name" value="DNA primase, catalytic core, N-terminal domain"/>
    <property type="match status" value="1"/>
</dbReference>
<dbReference type="EC" id="2.7.7.101" evidence="12"/>
<evidence type="ECO:0000256" key="13">
    <source>
        <dbReference type="PIRNR" id="PIRNR002811"/>
    </source>
</evidence>
<dbReference type="PANTHER" id="PTHR30313">
    <property type="entry name" value="DNA PRIMASE"/>
    <property type="match status" value="1"/>
</dbReference>
<dbReference type="SMART" id="SM00493">
    <property type="entry name" value="TOPRIM"/>
    <property type="match status" value="1"/>
</dbReference>
<keyword evidence="1 12" id="KW-0240">DNA-directed RNA polymerase</keyword>
<feature type="domain" description="Toprim" evidence="15">
    <location>
        <begin position="255"/>
        <end position="339"/>
    </location>
</feature>
<dbReference type="STRING" id="1495769.CEM_323"/>
<comment type="subunit">
    <text evidence="12">Monomer. Interacts with DnaB.</text>
</comment>
<dbReference type="Gene3D" id="3.40.1360.10">
    <property type="match status" value="1"/>
</dbReference>
<evidence type="ECO:0000256" key="11">
    <source>
        <dbReference type="ARBA" id="ARBA00023163"/>
    </source>
</evidence>
<evidence type="ECO:0000256" key="4">
    <source>
        <dbReference type="ARBA" id="ARBA00022695"/>
    </source>
</evidence>
<dbReference type="Pfam" id="PF08275">
    <property type="entry name" value="DNAG_N"/>
    <property type="match status" value="1"/>
</dbReference>
<keyword evidence="4 12" id="KW-0548">Nucleotidyltransferase</keyword>
<evidence type="ECO:0000313" key="17">
    <source>
        <dbReference type="Proteomes" id="UP000032420"/>
    </source>
</evidence>
<evidence type="ECO:0000313" key="16">
    <source>
        <dbReference type="EMBL" id="CDZ16570.1"/>
    </source>
</evidence>
<proteinExistence type="inferred from homology"/>
<dbReference type="InterPro" id="IPR037068">
    <property type="entry name" value="DNA_primase_core_N_sf"/>
</dbReference>
<dbReference type="HOGENOM" id="CLU_013501_5_2_6"/>
<evidence type="ECO:0000256" key="12">
    <source>
        <dbReference type="HAMAP-Rule" id="MF_00974"/>
    </source>
</evidence>
<dbReference type="SMART" id="SM00400">
    <property type="entry name" value="ZnF_CHCC"/>
    <property type="match status" value="1"/>
</dbReference>
<organism evidence="16 17">
    <name type="scientific">Candidatus Johnevansia muelleri</name>
    <dbReference type="NCBI Taxonomy" id="1495769"/>
    <lineage>
        <taxon>Bacteria</taxon>
        <taxon>Pseudomonadati</taxon>
        <taxon>Pseudomonadota</taxon>
        <taxon>Gammaproteobacteria</taxon>
        <taxon>Candidatus Johnevansiales</taxon>
        <taxon>Candidatus Johnevansiaceae</taxon>
        <taxon>Candidatus Johnevansia</taxon>
    </lineage>
</organism>
<dbReference type="GO" id="GO:0008270">
    <property type="term" value="F:zinc ion binding"/>
    <property type="evidence" value="ECO:0007669"/>
    <property type="project" value="UniProtKB-KW"/>
</dbReference>
<dbReference type="Gene3D" id="1.20.50.20">
    <property type="entry name" value="DnaG, RNA polymerase domain, helical bundle"/>
    <property type="match status" value="1"/>
</dbReference>
<dbReference type="FunFam" id="3.90.980.10:FF:000001">
    <property type="entry name" value="DNA primase"/>
    <property type="match status" value="1"/>
</dbReference>
<dbReference type="Pfam" id="PF01807">
    <property type="entry name" value="Zn_ribbon_DnaG"/>
    <property type="match status" value="1"/>
</dbReference>
<comment type="cofactor">
    <cofactor evidence="13 14">
        <name>Zn(2+)</name>
        <dbReference type="ChEBI" id="CHEBI:29105"/>
    </cofactor>
    <text evidence="13 14">Binds 1 zinc ion per monomer.</text>
</comment>
<dbReference type="NCBIfam" id="TIGR01391">
    <property type="entry name" value="dnaG"/>
    <property type="match status" value="1"/>
</dbReference>
<dbReference type="AlphaFoldDB" id="A0A078KI45"/>
<keyword evidence="9" id="KW-0460">Magnesium</keyword>
<comment type="similarity">
    <text evidence="12 13">Belongs to the DnaG primase family.</text>
</comment>
<evidence type="ECO:0000256" key="2">
    <source>
        <dbReference type="ARBA" id="ARBA00022515"/>
    </source>
</evidence>
<evidence type="ECO:0000256" key="1">
    <source>
        <dbReference type="ARBA" id="ARBA00022478"/>
    </source>
</evidence>
<dbReference type="GO" id="GO:0003899">
    <property type="term" value="F:DNA-directed RNA polymerase activity"/>
    <property type="evidence" value="ECO:0007669"/>
    <property type="project" value="UniProtKB-UniRule"/>
</dbReference>
<comment type="function">
    <text evidence="12 13">RNA polymerase that catalyzes the synthesis of short RNA molecules used as primers for DNA polymerase during DNA replication.</text>
</comment>
<dbReference type="FunFam" id="3.40.1360.10:FF:000002">
    <property type="entry name" value="DNA primase"/>
    <property type="match status" value="1"/>
</dbReference>
<protein>
    <recommendedName>
        <fullName evidence="12 13">DNA primase</fullName>
        <ecNumber evidence="12">2.7.7.101</ecNumber>
    </recommendedName>
</protein>
<dbReference type="InterPro" id="IPR030846">
    <property type="entry name" value="DnaG_bac"/>
</dbReference>
<dbReference type="HAMAP" id="MF_00974">
    <property type="entry name" value="DNA_primase_DnaG"/>
    <property type="match status" value="1"/>
</dbReference>
<keyword evidence="2 12" id="KW-0639">Primosome</keyword>
<dbReference type="PANTHER" id="PTHR30313:SF2">
    <property type="entry name" value="DNA PRIMASE"/>
    <property type="match status" value="1"/>
</dbReference>
<dbReference type="OrthoDB" id="9803773at2"/>
<evidence type="ECO:0000259" key="15">
    <source>
        <dbReference type="PROSITE" id="PS50880"/>
    </source>
</evidence>
<evidence type="ECO:0000256" key="7">
    <source>
        <dbReference type="ARBA" id="ARBA00022771"/>
    </source>
</evidence>
<keyword evidence="11 12" id="KW-0804">Transcription</keyword>
<dbReference type="InterPro" id="IPR034151">
    <property type="entry name" value="TOPRIM_DnaG_bac"/>
</dbReference>
<dbReference type="PIRSF" id="PIRSF002811">
    <property type="entry name" value="DnaG"/>
    <property type="match status" value="1"/>
</dbReference>
<dbReference type="GO" id="GO:1990077">
    <property type="term" value="C:primosome complex"/>
    <property type="evidence" value="ECO:0007669"/>
    <property type="project" value="UniProtKB-KW"/>
</dbReference>
<evidence type="ECO:0000256" key="9">
    <source>
        <dbReference type="ARBA" id="ARBA00022842"/>
    </source>
</evidence>
<dbReference type="InterPro" id="IPR002694">
    <property type="entry name" value="Znf_CHC2"/>
</dbReference>
<accession>A0A078KI45</accession>
<dbReference type="GO" id="GO:0006269">
    <property type="term" value="P:DNA replication, synthesis of primer"/>
    <property type="evidence" value="ECO:0007669"/>
    <property type="project" value="UniProtKB-UniRule"/>
</dbReference>
<comment type="caution">
    <text evidence="12">Lacks conserved residue(s) required for the propagation of feature annotation.</text>
</comment>
<evidence type="ECO:0000256" key="6">
    <source>
        <dbReference type="ARBA" id="ARBA00022723"/>
    </source>
</evidence>
<keyword evidence="5 12" id="KW-0235">DNA replication</keyword>
<dbReference type="InterPro" id="IPR006171">
    <property type="entry name" value="TOPRIM_dom"/>
</dbReference>
<evidence type="ECO:0000256" key="5">
    <source>
        <dbReference type="ARBA" id="ARBA00022705"/>
    </source>
</evidence>
<dbReference type="GO" id="GO:0005737">
    <property type="term" value="C:cytoplasm"/>
    <property type="evidence" value="ECO:0007669"/>
    <property type="project" value="TreeGrafter"/>
</dbReference>
<keyword evidence="10 12" id="KW-0238">DNA-binding</keyword>
<dbReference type="InterPro" id="IPR050219">
    <property type="entry name" value="DnaG_primase"/>
</dbReference>
<dbReference type="InterPro" id="IPR036977">
    <property type="entry name" value="DNA_primase_Znf_CHC2"/>
</dbReference>
<dbReference type="SUPFAM" id="SSF56731">
    <property type="entry name" value="DNA primase core"/>
    <property type="match status" value="1"/>
</dbReference>
<dbReference type="PROSITE" id="PS50880">
    <property type="entry name" value="TOPRIM"/>
    <property type="match status" value="1"/>
</dbReference>
<dbReference type="KEGG" id="eme:CEM_323"/>
<feature type="zinc finger region" description="CHC2-type" evidence="14">
    <location>
        <begin position="40"/>
        <end position="62"/>
    </location>
</feature>
<keyword evidence="6 13" id="KW-0479">Metal-binding</keyword>
<name>A0A078KI45_9GAMM</name>
<dbReference type="EMBL" id="LM655252">
    <property type="protein sequence ID" value="CDZ16570.1"/>
    <property type="molecule type" value="Genomic_DNA"/>
</dbReference>
<evidence type="ECO:0000256" key="14">
    <source>
        <dbReference type="PIRSR" id="PIRSR002811-1"/>
    </source>
</evidence>
<keyword evidence="3 12" id="KW-0808">Transferase</keyword>
<sequence>MIIESYKKIIKYIILNIDIVEFISEKIKLKKYGKNFIGSCPFHKEKNPSFTVYKNFYHCFGCCDHGNVIKFIMKYDKLNFFNVISILANKLGIKIENFKKNESNLKNLEGYNLLFFVTKYFCNMLNDSSFESKKARAYLKFRGINKEMIKNYSIGYANKSWDSLKKYLNKYNFSEKLQIKYGLLIKNSNTLCYDIFRNRIIFPIKNFIGRTIGFGGRVLVDKTPKYINSPETPIFFKGHELYGLFELRQKILDIKWLLIVEGYIDVITLSQRGIYNVIATLGTTITIDQLKIIYKLVDKIIFCFDGDIAGYNASCKALDVVLLTINNNLNKTIKFIILPFGEDPDSLIIKEGLESFKIRIKKANNLSDFIFKIASKGLNIKLIEDQQFFIKKVLEYLINIPECIFKLLIFNKLEKISNISINILKKIYNNLINKYNSKTNINKNIFYYPSLRLLQLLLHYPYLIKYLPKNNYLYPTDEYGILLVKVIKLFKYNNFKFSNKILNNFILKKHILNNLLKINNIIQIQFIIKEINNWVNFFY</sequence>
<reference evidence="17" key="1">
    <citation type="submission" date="2014-07" db="EMBL/GenBank/DDBJ databases">
        <authorList>
            <person name="Santos-Garcia D."/>
        </authorList>
    </citation>
    <scope>NUCLEOTIDE SEQUENCE [LARGE SCALE GENOMIC DNA]</scope>
</reference>
<dbReference type="InterPro" id="IPR013264">
    <property type="entry name" value="DNAG_N"/>
</dbReference>
<dbReference type="FunFam" id="3.90.580.10:FF:000001">
    <property type="entry name" value="DNA primase"/>
    <property type="match status" value="1"/>
</dbReference>
<keyword evidence="17" id="KW-1185">Reference proteome</keyword>
<evidence type="ECO:0000256" key="10">
    <source>
        <dbReference type="ARBA" id="ARBA00023125"/>
    </source>
</evidence>
<comment type="catalytic activity">
    <reaction evidence="12">
        <text>ssDNA + n NTP = ssDNA/pppN(pN)n-1 hybrid + (n-1) diphosphate.</text>
        <dbReference type="EC" id="2.7.7.101"/>
    </reaction>
</comment>
<dbReference type="GO" id="GO:0003677">
    <property type="term" value="F:DNA binding"/>
    <property type="evidence" value="ECO:0007669"/>
    <property type="project" value="UniProtKB-KW"/>
</dbReference>
<dbReference type="CDD" id="cd03364">
    <property type="entry name" value="TOPRIM_DnaG_primases"/>
    <property type="match status" value="1"/>
</dbReference>
<keyword evidence="7 14" id="KW-0863">Zinc-finger</keyword>
<dbReference type="GO" id="GO:0000428">
    <property type="term" value="C:DNA-directed RNA polymerase complex"/>
    <property type="evidence" value="ECO:0007669"/>
    <property type="project" value="UniProtKB-KW"/>
</dbReference>